<dbReference type="EMBL" id="AUZY01001476">
    <property type="protein sequence ID" value="EQD74766.1"/>
    <property type="molecule type" value="Genomic_DNA"/>
</dbReference>
<dbReference type="AlphaFoldDB" id="T1BPM3"/>
<comment type="caution">
    <text evidence="1">The sequence shown here is derived from an EMBL/GenBank/DDBJ whole genome shotgun (WGS) entry which is preliminary data.</text>
</comment>
<accession>T1BPM3</accession>
<name>T1BPM3_9ZZZZ</name>
<dbReference type="SUPFAM" id="SSF53474">
    <property type="entry name" value="alpha/beta-Hydrolases"/>
    <property type="match status" value="1"/>
</dbReference>
<dbReference type="GO" id="GO:0016787">
    <property type="term" value="F:hydrolase activity"/>
    <property type="evidence" value="ECO:0007669"/>
    <property type="project" value="UniProtKB-KW"/>
</dbReference>
<keyword evidence="1" id="KW-0378">Hydrolase</keyword>
<reference evidence="1" key="2">
    <citation type="journal article" date="2014" name="ISME J.">
        <title>Microbial stratification in low pH oxic and suboxic macroscopic growths along an acid mine drainage.</title>
        <authorList>
            <person name="Mendez-Garcia C."/>
            <person name="Mesa V."/>
            <person name="Sprenger R.R."/>
            <person name="Richter M."/>
            <person name="Diez M.S."/>
            <person name="Solano J."/>
            <person name="Bargiela R."/>
            <person name="Golyshina O.V."/>
            <person name="Manteca A."/>
            <person name="Ramos J.L."/>
            <person name="Gallego J.R."/>
            <person name="Llorente I."/>
            <person name="Martins Dos Santos V.A."/>
            <person name="Jensen O.N."/>
            <person name="Pelaez A.I."/>
            <person name="Sanchez J."/>
            <person name="Ferrer M."/>
        </authorList>
    </citation>
    <scope>NUCLEOTIDE SEQUENCE</scope>
</reference>
<dbReference type="EC" id="3.-.-.-" evidence="1"/>
<gene>
    <name evidence="1" type="ORF">B1B_02481</name>
</gene>
<dbReference type="InterPro" id="IPR029058">
    <property type="entry name" value="AB_hydrolase_fold"/>
</dbReference>
<dbReference type="Pfam" id="PF06821">
    <property type="entry name" value="Ser_hydrolase"/>
    <property type="match status" value="1"/>
</dbReference>
<protein>
    <submittedName>
        <fullName evidence="1">Protein containing DUF1234</fullName>
        <ecNumber evidence="1">3.-.-.-</ecNumber>
    </submittedName>
</protein>
<dbReference type="Gene3D" id="3.40.50.1820">
    <property type="entry name" value="alpha/beta hydrolase"/>
    <property type="match status" value="1"/>
</dbReference>
<proteinExistence type="predicted"/>
<reference evidence="1" key="1">
    <citation type="submission" date="2013-08" db="EMBL/GenBank/DDBJ databases">
        <authorList>
            <person name="Mendez C."/>
            <person name="Richter M."/>
            <person name="Ferrer M."/>
            <person name="Sanchez J."/>
        </authorList>
    </citation>
    <scope>NUCLEOTIDE SEQUENCE</scope>
</reference>
<dbReference type="InterPro" id="IPR010662">
    <property type="entry name" value="RBBP9/YdeN"/>
</dbReference>
<organism evidence="1">
    <name type="scientific">mine drainage metagenome</name>
    <dbReference type="NCBI Taxonomy" id="410659"/>
    <lineage>
        <taxon>unclassified sequences</taxon>
        <taxon>metagenomes</taxon>
        <taxon>ecological metagenomes</taxon>
    </lineage>
</organism>
<evidence type="ECO:0000313" key="1">
    <source>
        <dbReference type="EMBL" id="EQD74766.1"/>
    </source>
</evidence>
<feature type="non-terminal residue" evidence="1">
    <location>
        <position position="105"/>
    </location>
</feature>
<sequence length="105" mass="11611">MNPIVLILPGLWNSGPQHWQTQWEAGHPEWKRVLQRDWQTPDRAEWVETLRLNVAACRRPPVLVAHSLGCALVAHWAQAANRGTIAGAFLVAPSDVDAPSYPSGT</sequence>